<evidence type="ECO:0008006" key="4">
    <source>
        <dbReference type="Google" id="ProtNLM"/>
    </source>
</evidence>
<dbReference type="AlphaFoldDB" id="A0A9X4LK34"/>
<evidence type="ECO:0000313" key="3">
    <source>
        <dbReference type="Proteomes" id="UP001152766"/>
    </source>
</evidence>
<dbReference type="InterPro" id="IPR045584">
    <property type="entry name" value="Pilin-like"/>
</dbReference>
<evidence type="ECO:0000313" key="2">
    <source>
        <dbReference type="EMBL" id="MDG0864663.1"/>
    </source>
</evidence>
<protein>
    <recommendedName>
        <fullName evidence="4">Prepilin-type N-terminal cleavage/methylation domain-containing protein</fullName>
    </recommendedName>
</protein>
<dbReference type="EMBL" id="SGUG01000038">
    <property type="protein sequence ID" value="MDG0864663.1"/>
    <property type="molecule type" value="Genomic_DNA"/>
</dbReference>
<dbReference type="InterPro" id="IPR012902">
    <property type="entry name" value="N_methyl_site"/>
</dbReference>
<keyword evidence="1" id="KW-0472">Membrane</keyword>
<proteinExistence type="predicted"/>
<dbReference type="Proteomes" id="UP001152766">
    <property type="component" value="Unassembled WGS sequence"/>
</dbReference>
<gene>
    <name evidence="2" type="ORF">EXJ73_19565</name>
</gene>
<accession>A0A9X4LK34</accession>
<name>A0A9X4LK34_9BURK</name>
<dbReference type="Pfam" id="PF07963">
    <property type="entry name" value="N_methyl"/>
    <property type="match status" value="1"/>
</dbReference>
<keyword evidence="1" id="KW-0812">Transmembrane</keyword>
<reference evidence="2" key="1">
    <citation type="submission" date="2019-02" db="EMBL/GenBank/DDBJ databases">
        <title>Draft genome of the type strain Pelomonas aquatica CCUG 52575T.</title>
        <authorList>
            <person name="Gomila M."/>
            <person name="Lalucat J."/>
        </authorList>
    </citation>
    <scope>NUCLEOTIDE SEQUENCE</scope>
    <source>
        <strain evidence="2">CCUG 52575</strain>
    </source>
</reference>
<feature type="transmembrane region" description="Helical" evidence="1">
    <location>
        <begin position="12"/>
        <end position="37"/>
    </location>
</feature>
<dbReference type="SUPFAM" id="SSF54523">
    <property type="entry name" value="Pili subunits"/>
    <property type="match status" value="1"/>
</dbReference>
<sequence length="253" mass="27483">MLMKQAGRHQHGLGLVELMVGITVGLIVAAGASLVAVNQISEHRRLMLETQVQQDLRTAADLLQQEMRRAGFRGQADLGVWAPAKAVGSGPSTAIANLYAPLTVTTDKDTGNVVVSYLYARQDPVTFIYSPTGTPSGNEQFGFMWDKQTEVLYLKLGLGANGQPNWQPITDPDNLRIKNFSVNLSDQFVNLGEFCDQPCDPTTTTASDSCPRQNVREVSFQIVGQAKHDANVVRTLTGTERIRTEAIIGACPP</sequence>
<organism evidence="2 3">
    <name type="scientific">Pelomonas aquatica</name>
    <dbReference type="NCBI Taxonomy" id="431058"/>
    <lineage>
        <taxon>Bacteria</taxon>
        <taxon>Pseudomonadati</taxon>
        <taxon>Pseudomonadota</taxon>
        <taxon>Betaproteobacteria</taxon>
        <taxon>Burkholderiales</taxon>
        <taxon>Sphaerotilaceae</taxon>
        <taxon>Roseateles</taxon>
    </lineage>
</organism>
<evidence type="ECO:0000256" key="1">
    <source>
        <dbReference type="SAM" id="Phobius"/>
    </source>
</evidence>
<comment type="caution">
    <text evidence="2">The sequence shown here is derived from an EMBL/GenBank/DDBJ whole genome shotgun (WGS) entry which is preliminary data.</text>
</comment>
<keyword evidence="3" id="KW-1185">Reference proteome</keyword>
<keyword evidence="1" id="KW-1133">Transmembrane helix</keyword>